<dbReference type="InterPro" id="IPR044992">
    <property type="entry name" value="ChyE-like"/>
</dbReference>
<dbReference type="InterPro" id="IPR017926">
    <property type="entry name" value="GATASE"/>
</dbReference>
<dbReference type="NCBIfam" id="NF005072">
    <property type="entry name" value="PRK06490.1"/>
    <property type="match status" value="1"/>
</dbReference>
<dbReference type="Proteomes" id="UP001462640">
    <property type="component" value="Unassembled WGS sequence"/>
</dbReference>
<dbReference type="Gene3D" id="3.40.50.880">
    <property type="match status" value="1"/>
</dbReference>
<sequence length="230" mass="25589">MKRPVLLVLHRPQSSPGRVGRLLVQKGYALDLRRPPLGEPLPSSLEDHSGAVVFGGPMSANDTDPWMREETDWIGVPLRERKPFLGICLGAQLLARHLGAPIQPRGDGQVEIGYWPIRPTALGRSLGPWPERVYHWHREGFGLAAGMEQLAVGEVFENQAVRFGSAAYGLQFHPEVSFQTMNRWAQSALHKLSAPGAQQLSQQRMQGSRHDRAGMAWLSGFLDRWLAPQP</sequence>
<dbReference type="PANTHER" id="PTHR42695:SF5">
    <property type="entry name" value="GLUTAMINE AMIDOTRANSFERASE YLR126C-RELATED"/>
    <property type="match status" value="1"/>
</dbReference>
<protein>
    <submittedName>
        <fullName evidence="2">Glutamine amidotransferase</fullName>
    </submittedName>
</protein>
<dbReference type="PANTHER" id="PTHR42695">
    <property type="entry name" value="GLUTAMINE AMIDOTRANSFERASE YLR126C-RELATED"/>
    <property type="match status" value="1"/>
</dbReference>
<accession>A0ABV0GFK9</accession>
<dbReference type="Pfam" id="PF00117">
    <property type="entry name" value="GATase"/>
    <property type="match status" value="1"/>
</dbReference>
<dbReference type="CDD" id="cd01741">
    <property type="entry name" value="GATase1_1"/>
    <property type="match status" value="1"/>
</dbReference>
<dbReference type="EMBL" id="JBDPZC010000006">
    <property type="protein sequence ID" value="MEO3713821.1"/>
    <property type="molecule type" value="Genomic_DNA"/>
</dbReference>
<evidence type="ECO:0000313" key="2">
    <source>
        <dbReference type="EMBL" id="MEO3713821.1"/>
    </source>
</evidence>
<evidence type="ECO:0000259" key="1">
    <source>
        <dbReference type="Pfam" id="PF00117"/>
    </source>
</evidence>
<name>A0ABV0GFK9_9BURK</name>
<gene>
    <name evidence="2" type="ORF">ABDJ40_13735</name>
</gene>
<comment type="caution">
    <text evidence="2">The sequence shown here is derived from an EMBL/GenBank/DDBJ whole genome shotgun (WGS) entry which is preliminary data.</text>
</comment>
<reference evidence="2 3" key="1">
    <citation type="submission" date="2024-05" db="EMBL/GenBank/DDBJ databases">
        <title>Roseateles sp. 2.12 16S ribosomal RNA gene Genome sequencing and assembly.</title>
        <authorList>
            <person name="Woo H."/>
        </authorList>
    </citation>
    <scope>NUCLEOTIDE SEQUENCE [LARGE SCALE GENOMIC DNA]</scope>
    <source>
        <strain evidence="2 3">2.12</strain>
    </source>
</reference>
<dbReference type="InterPro" id="IPR029062">
    <property type="entry name" value="Class_I_gatase-like"/>
</dbReference>
<proteinExistence type="predicted"/>
<evidence type="ECO:0000313" key="3">
    <source>
        <dbReference type="Proteomes" id="UP001462640"/>
    </source>
</evidence>
<organism evidence="2 3">
    <name type="scientific">Roseateles flavus</name>
    <dbReference type="NCBI Taxonomy" id="3149041"/>
    <lineage>
        <taxon>Bacteria</taxon>
        <taxon>Pseudomonadati</taxon>
        <taxon>Pseudomonadota</taxon>
        <taxon>Betaproteobacteria</taxon>
        <taxon>Burkholderiales</taxon>
        <taxon>Sphaerotilaceae</taxon>
        <taxon>Roseateles</taxon>
    </lineage>
</organism>
<dbReference type="RefSeq" id="WP_347610587.1">
    <property type="nucleotide sequence ID" value="NZ_JBDPZC010000006.1"/>
</dbReference>
<dbReference type="SUPFAM" id="SSF52317">
    <property type="entry name" value="Class I glutamine amidotransferase-like"/>
    <property type="match status" value="1"/>
</dbReference>
<feature type="domain" description="Glutamine amidotransferase" evidence="1">
    <location>
        <begin position="45"/>
        <end position="181"/>
    </location>
</feature>
<keyword evidence="3" id="KW-1185">Reference proteome</keyword>
<keyword evidence="2" id="KW-0315">Glutamine amidotransferase</keyword>
<dbReference type="PROSITE" id="PS51273">
    <property type="entry name" value="GATASE_TYPE_1"/>
    <property type="match status" value="1"/>
</dbReference>